<feature type="transmembrane region" description="Helical" evidence="7">
    <location>
        <begin position="201"/>
        <end position="223"/>
    </location>
</feature>
<keyword evidence="5 7" id="KW-0472">Membrane</keyword>
<sequence length="522" mass="58321">MATATITHDHDEKGFAPNPEHPIEVQDGHHREVDTKRDDEAAGFLAEVANRSDAEEIFAPFTPAESQKLLRKIDWIMVPLLGVAMMMGSVDKVSLATAAVMGFREDTHLVGQEYSWTSSIIYFGAIAAIIPSLMAMQRLPPHIYISFNVSVWGIITLCLPACKTYAEVMVVRVLLGVFESVIFAGLGLIVSMWWTRQEQPLRTAIIFSTASSITNGLLAVAAWNYKGTRIARWQLLFLLVGGITFAWSLLLWGFLPANPTKARWLTLRQKVGATRRMQDNHTGMENKQFKLSQFKEAFLDPKTWFYVVTNILLNIPNGGLVGFNSIVVKSLGFTTQQTLFLGILTGVFSWLSSFFWGWVAVRTGKRHLAAMASCVLPLLGTILLYKLPRNQVALLYLYLGYMYWGPYIVMMGSMYANTGGYTKKMTVYALGYIGYCVGNIIGPQTFLAKQAPLYVGGVVAMLVCYSLAIVVIGLFYLYLLRLNVKKAAEYEANKATLEAEDQLLSDWQDLTDLQNPRFVYAI</sequence>
<keyword evidence="4 7" id="KW-1133">Transmembrane helix</keyword>
<dbReference type="VEuPathDB" id="FungiDB:I303_00280"/>
<feature type="transmembrane region" description="Helical" evidence="7">
    <location>
        <begin position="427"/>
        <end position="447"/>
    </location>
</feature>
<feature type="transmembrane region" description="Helical" evidence="7">
    <location>
        <begin position="393"/>
        <end position="415"/>
    </location>
</feature>
<organism evidence="8">
    <name type="scientific">Kwoniella dejecticola CBS 10117</name>
    <dbReference type="NCBI Taxonomy" id="1296121"/>
    <lineage>
        <taxon>Eukaryota</taxon>
        <taxon>Fungi</taxon>
        <taxon>Dikarya</taxon>
        <taxon>Basidiomycota</taxon>
        <taxon>Agaricomycotina</taxon>
        <taxon>Tremellomycetes</taxon>
        <taxon>Tremellales</taxon>
        <taxon>Cryptococcaceae</taxon>
        <taxon>Kwoniella</taxon>
    </lineage>
</organism>
<dbReference type="EMBL" id="CP144530">
    <property type="protein sequence ID" value="WWC57745.1"/>
    <property type="molecule type" value="Genomic_DNA"/>
</dbReference>
<dbReference type="Gene3D" id="1.20.1250.20">
    <property type="entry name" value="MFS general substrate transporter like domains"/>
    <property type="match status" value="2"/>
</dbReference>
<dbReference type="Proteomes" id="UP000078595">
    <property type="component" value="Chromosome 1"/>
</dbReference>
<dbReference type="GO" id="GO:0016020">
    <property type="term" value="C:membrane"/>
    <property type="evidence" value="ECO:0007669"/>
    <property type="project" value="UniProtKB-SubCell"/>
</dbReference>
<reference evidence="8" key="1">
    <citation type="submission" date="2013-07" db="EMBL/GenBank/DDBJ databases">
        <title>The Genome Sequence of Cryptococcus dejecticola CBS10117.</title>
        <authorList>
            <consortium name="The Broad Institute Genome Sequencing Platform"/>
            <person name="Cuomo C."/>
            <person name="Litvintseva A."/>
            <person name="Chen Y."/>
            <person name="Heitman J."/>
            <person name="Sun S."/>
            <person name="Springer D."/>
            <person name="Dromer F."/>
            <person name="Young S.K."/>
            <person name="Zeng Q."/>
            <person name="Gargeya S."/>
            <person name="Fitzgerald M."/>
            <person name="Abouelleil A."/>
            <person name="Alvarado L."/>
            <person name="Berlin A.M."/>
            <person name="Chapman S.B."/>
            <person name="Dewar J."/>
            <person name="Goldberg J."/>
            <person name="Griggs A."/>
            <person name="Gujja S."/>
            <person name="Hansen M."/>
            <person name="Howarth C."/>
            <person name="Imamovic A."/>
            <person name="Larimer J."/>
            <person name="McCowan C."/>
            <person name="Murphy C."/>
            <person name="Pearson M."/>
            <person name="Priest M."/>
            <person name="Roberts A."/>
            <person name="Saif S."/>
            <person name="Shea T."/>
            <person name="Sykes S."/>
            <person name="Wortman J."/>
            <person name="Nusbaum C."/>
            <person name="Birren B."/>
        </authorList>
    </citation>
    <scope>NUCLEOTIDE SEQUENCE [LARGE SCALE GENOMIC DNA]</scope>
    <source>
        <strain evidence="8">CBS 10117</strain>
    </source>
</reference>
<evidence type="ECO:0000256" key="5">
    <source>
        <dbReference type="ARBA" id="ARBA00023136"/>
    </source>
</evidence>
<dbReference type="SUPFAM" id="SSF103473">
    <property type="entry name" value="MFS general substrate transporter"/>
    <property type="match status" value="1"/>
</dbReference>
<name>A0A1A6AEK7_9TREE</name>
<dbReference type="KEGG" id="kdj:28963979"/>
<feature type="transmembrane region" description="Helical" evidence="7">
    <location>
        <begin position="173"/>
        <end position="195"/>
    </location>
</feature>
<keyword evidence="3 7" id="KW-0812">Transmembrane</keyword>
<evidence type="ECO:0000256" key="6">
    <source>
        <dbReference type="SAM" id="MobiDB-lite"/>
    </source>
</evidence>
<evidence type="ECO:0000256" key="2">
    <source>
        <dbReference type="ARBA" id="ARBA00022448"/>
    </source>
</evidence>
<comment type="subcellular location">
    <subcellularLocation>
        <location evidence="1">Membrane</location>
        <topology evidence="1">Multi-pass membrane protein</topology>
    </subcellularLocation>
</comment>
<proteinExistence type="predicted"/>
<reference evidence="9" key="2">
    <citation type="submission" date="2013-07" db="EMBL/GenBank/DDBJ databases">
        <authorList>
            <consortium name="The Broad Institute Genome Sequencing Platform"/>
            <person name="Cuomo C."/>
            <person name="Litvintseva A."/>
            <person name="Chen Y."/>
            <person name="Heitman J."/>
            <person name="Sun S."/>
            <person name="Springer D."/>
            <person name="Dromer F."/>
            <person name="Young S.K."/>
            <person name="Zeng Q."/>
            <person name="Gargeya S."/>
            <person name="Fitzgerald M."/>
            <person name="Abouelleil A."/>
            <person name="Alvarado L."/>
            <person name="Berlin A.M."/>
            <person name="Chapman S.B."/>
            <person name="Dewar J."/>
            <person name="Goldberg J."/>
            <person name="Griggs A."/>
            <person name="Gujja S."/>
            <person name="Hansen M."/>
            <person name="Howarth C."/>
            <person name="Imamovic A."/>
            <person name="Larimer J."/>
            <person name="McCowan C."/>
            <person name="Murphy C."/>
            <person name="Pearson M."/>
            <person name="Priest M."/>
            <person name="Roberts A."/>
            <person name="Saif S."/>
            <person name="Shea T."/>
            <person name="Sykes S."/>
            <person name="Wortman J."/>
            <person name="Nusbaum C."/>
            <person name="Birren B."/>
        </authorList>
    </citation>
    <scope>NUCLEOTIDE SEQUENCE</scope>
    <source>
        <strain evidence="9">CBS 10117</strain>
    </source>
</reference>
<keyword evidence="10" id="KW-1185">Reference proteome</keyword>
<dbReference type="PANTHER" id="PTHR43791">
    <property type="entry name" value="PERMEASE-RELATED"/>
    <property type="match status" value="1"/>
</dbReference>
<dbReference type="EMBL" id="KI894027">
    <property type="protein sequence ID" value="OBR88463.1"/>
    <property type="molecule type" value="Genomic_DNA"/>
</dbReference>
<evidence type="ECO:0000256" key="7">
    <source>
        <dbReference type="SAM" id="Phobius"/>
    </source>
</evidence>
<evidence type="ECO:0000313" key="8">
    <source>
        <dbReference type="EMBL" id="OBR88463.1"/>
    </source>
</evidence>
<dbReference type="PANTHER" id="PTHR43791:SF41">
    <property type="entry name" value="MAJOR FACILITATOR SUPERFAMILY (MFS) PROFILE DOMAIN-CONTAINING PROTEIN"/>
    <property type="match status" value="1"/>
</dbReference>
<evidence type="ECO:0000256" key="4">
    <source>
        <dbReference type="ARBA" id="ARBA00022989"/>
    </source>
</evidence>
<protein>
    <submittedName>
        <fullName evidence="8">Allantoate permease</fullName>
    </submittedName>
</protein>
<dbReference type="OrthoDB" id="6730379at2759"/>
<evidence type="ECO:0000256" key="1">
    <source>
        <dbReference type="ARBA" id="ARBA00004141"/>
    </source>
</evidence>
<dbReference type="AlphaFoldDB" id="A0A1A6AEK7"/>
<feature type="transmembrane region" description="Helical" evidence="7">
    <location>
        <begin position="114"/>
        <end position="136"/>
    </location>
</feature>
<keyword evidence="2" id="KW-0813">Transport</keyword>
<feature type="transmembrane region" description="Helical" evidence="7">
    <location>
        <begin position="142"/>
        <end position="161"/>
    </location>
</feature>
<feature type="region of interest" description="Disordered" evidence="6">
    <location>
        <begin position="1"/>
        <end position="34"/>
    </location>
</feature>
<accession>A0A1A6AEK7</accession>
<dbReference type="Pfam" id="PF07690">
    <property type="entry name" value="MFS_1"/>
    <property type="match status" value="1"/>
</dbReference>
<evidence type="ECO:0000313" key="9">
    <source>
        <dbReference type="EMBL" id="WWC57745.1"/>
    </source>
</evidence>
<feature type="transmembrane region" description="Helical" evidence="7">
    <location>
        <begin position="339"/>
        <end position="361"/>
    </location>
</feature>
<gene>
    <name evidence="8" type="ORF">I303_00280</name>
    <name evidence="9" type="ORF">I303_100279</name>
</gene>
<feature type="transmembrane region" description="Helical" evidence="7">
    <location>
        <begin position="235"/>
        <end position="255"/>
    </location>
</feature>
<dbReference type="GO" id="GO:0022857">
    <property type="term" value="F:transmembrane transporter activity"/>
    <property type="evidence" value="ECO:0007669"/>
    <property type="project" value="InterPro"/>
</dbReference>
<evidence type="ECO:0000313" key="10">
    <source>
        <dbReference type="Proteomes" id="UP000078595"/>
    </source>
</evidence>
<reference evidence="9" key="3">
    <citation type="submission" date="2024-02" db="EMBL/GenBank/DDBJ databases">
        <title>Comparative genomics of Cryptococcus and Kwoniella reveals pathogenesis evolution and contrasting modes of karyotype evolution via chromosome fusion or intercentromeric recombination.</title>
        <authorList>
            <person name="Coelho M.A."/>
            <person name="David-Palma M."/>
            <person name="Shea T."/>
            <person name="Bowers K."/>
            <person name="McGinley-Smith S."/>
            <person name="Mohammad A.W."/>
            <person name="Gnirke A."/>
            <person name="Yurkov A.M."/>
            <person name="Nowrousian M."/>
            <person name="Sun S."/>
            <person name="Cuomo C.A."/>
            <person name="Heitman J."/>
        </authorList>
    </citation>
    <scope>NUCLEOTIDE SEQUENCE</scope>
    <source>
        <strain evidence="9">CBS 10117</strain>
    </source>
</reference>
<dbReference type="InterPro" id="IPR036259">
    <property type="entry name" value="MFS_trans_sf"/>
</dbReference>
<dbReference type="GeneID" id="28963979"/>
<feature type="compositionally biased region" description="Basic and acidic residues" evidence="6">
    <location>
        <begin position="21"/>
        <end position="34"/>
    </location>
</feature>
<evidence type="ECO:0000256" key="3">
    <source>
        <dbReference type="ARBA" id="ARBA00022692"/>
    </source>
</evidence>
<dbReference type="RefSeq" id="XP_018266305.1">
    <property type="nucleotide sequence ID" value="XM_018403651.1"/>
</dbReference>
<feature type="transmembrane region" description="Helical" evidence="7">
    <location>
        <begin position="453"/>
        <end position="479"/>
    </location>
</feature>
<dbReference type="InterPro" id="IPR011701">
    <property type="entry name" value="MFS"/>
</dbReference>